<feature type="region of interest" description="Disordered" evidence="1">
    <location>
        <begin position="97"/>
        <end position="131"/>
    </location>
</feature>
<organism evidence="2 3">
    <name type="scientific">Ilyodon furcidens</name>
    <name type="common">goldbreast splitfin</name>
    <dbReference type="NCBI Taxonomy" id="33524"/>
    <lineage>
        <taxon>Eukaryota</taxon>
        <taxon>Metazoa</taxon>
        <taxon>Chordata</taxon>
        <taxon>Craniata</taxon>
        <taxon>Vertebrata</taxon>
        <taxon>Euteleostomi</taxon>
        <taxon>Actinopterygii</taxon>
        <taxon>Neopterygii</taxon>
        <taxon>Teleostei</taxon>
        <taxon>Neoteleostei</taxon>
        <taxon>Acanthomorphata</taxon>
        <taxon>Ovalentaria</taxon>
        <taxon>Atherinomorphae</taxon>
        <taxon>Cyprinodontiformes</taxon>
        <taxon>Goodeidae</taxon>
        <taxon>Ilyodon</taxon>
    </lineage>
</organism>
<feature type="compositionally biased region" description="Pro residues" evidence="1">
    <location>
        <begin position="30"/>
        <end position="46"/>
    </location>
</feature>
<dbReference type="Proteomes" id="UP001482620">
    <property type="component" value="Unassembled WGS sequence"/>
</dbReference>
<evidence type="ECO:0000313" key="3">
    <source>
        <dbReference type="Proteomes" id="UP001482620"/>
    </source>
</evidence>
<dbReference type="EMBL" id="JAHRIQ010075123">
    <property type="protein sequence ID" value="MEQ2245938.1"/>
    <property type="molecule type" value="Genomic_DNA"/>
</dbReference>
<protein>
    <submittedName>
        <fullName evidence="2">Uncharacterized protein</fullName>
    </submittedName>
</protein>
<accession>A0ABV0UP40</accession>
<comment type="caution">
    <text evidence="2">The sequence shown here is derived from an EMBL/GenBank/DDBJ whole genome shotgun (WGS) entry which is preliminary data.</text>
</comment>
<keyword evidence="3" id="KW-1185">Reference proteome</keyword>
<feature type="compositionally biased region" description="Pro residues" evidence="1">
    <location>
        <begin position="53"/>
        <end position="72"/>
    </location>
</feature>
<sequence length="238" mass="24821">MLPTTYTHHTGPLTGALISSSSPASSSMPSQPPARPCRPRLPPPMLKPSHLPSRPPVPQTTPASLPPAPAPPFSLCSNTSAPSLPAPLSPIVISQSTLESSSSSDQTPSFSAAALPSSLSPTVSSPPASPPVIPPSSPAALYLSTIDQLVGSLSVWQPRGLSQDNISCLLEKQSAGTFLAHGAEDKVTMISVRLPDELGSPVICSVAVKQHQTFVHLEGSSLVFDDIFKLIFFYCASR</sequence>
<reference evidence="2 3" key="1">
    <citation type="submission" date="2021-06" db="EMBL/GenBank/DDBJ databases">
        <authorList>
            <person name="Palmer J.M."/>
        </authorList>
    </citation>
    <scope>NUCLEOTIDE SEQUENCE [LARGE SCALE GENOMIC DNA]</scope>
    <source>
        <strain evidence="3">if_2019</strain>
        <tissue evidence="2">Muscle</tissue>
    </source>
</reference>
<name>A0ABV0UP40_9TELE</name>
<feature type="compositionally biased region" description="Low complexity" evidence="1">
    <location>
        <begin position="97"/>
        <end position="126"/>
    </location>
</feature>
<proteinExistence type="predicted"/>
<evidence type="ECO:0000313" key="2">
    <source>
        <dbReference type="EMBL" id="MEQ2245938.1"/>
    </source>
</evidence>
<gene>
    <name evidence="2" type="ORF">ILYODFUR_033256</name>
</gene>
<evidence type="ECO:0000256" key="1">
    <source>
        <dbReference type="SAM" id="MobiDB-lite"/>
    </source>
</evidence>
<feature type="compositionally biased region" description="Low complexity" evidence="1">
    <location>
        <begin position="19"/>
        <end position="29"/>
    </location>
</feature>
<feature type="region of interest" description="Disordered" evidence="1">
    <location>
        <begin position="1"/>
        <end position="78"/>
    </location>
</feature>